<keyword evidence="1" id="KW-1133">Transmembrane helix</keyword>
<keyword evidence="1" id="KW-0812">Transmembrane</keyword>
<feature type="transmembrane region" description="Helical" evidence="1">
    <location>
        <begin position="52"/>
        <end position="71"/>
    </location>
</feature>
<evidence type="ECO:0000313" key="3">
    <source>
        <dbReference type="Proteomes" id="UP000298274"/>
    </source>
</evidence>
<feature type="transmembrane region" description="Helical" evidence="1">
    <location>
        <begin position="78"/>
        <end position="97"/>
    </location>
</feature>
<feature type="transmembrane region" description="Helical" evidence="1">
    <location>
        <begin position="103"/>
        <end position="121"/>
    </location>
</feature>
<proteinExistence type="predicted"/>
<evidence type="ECO:0000313" key="2">
    <source>
        <dbReference type="EMBL" id="QCG64957.1"/>
    </source>
</evidence>
<dbReference type="RefSeq" id="WP_082118906.1">
    <property type="nucleotide sequence ID" value="NZ_CP039631.3"/>
</dbReference>
<gene>
    <name evidence="2" type="ORF">E4167_05160</name>
</gene>
<reference evidence="3" key="1">
    <citation type="submission" date="2019-04" db="EMBL/GenBank/DDBJ databases">
        <title>Complete genome sequence of Pseudomonas veronii strain PVy, a versatile degrader capable of using multiple contaminants as sole carbon sources.</title>
        <authorList>
            <person name="Lopez-Echartea E."/>
            <person name="Ridl J."/>
            <person name="Pajer P."/>
            <person name="Strejcek M."/>
            <person name="Suman J."/>
            <person name="Uhlik O."/>
        </authorList>
    </citation>
    <scope>NUCLEOTIDE SEQUENCE [LARGE SCALE GENOMIC DNA]</scope>
    <source>
        <strain evidence="3">Pvy</strain>
    </source>
</reference>
<accession>A0A4P7Y280</accession>
<keyword evidence="1" id="KW-0472">Membrane</keyword>
<dbReference type="AlphaFoldDB" id="A0A4P7Y280"/>
<evidence type="ECO:0000256" key="1">
    <source>
        <dbReference type="SAM" id="Phobius"/>
    </source>
</evidence>
<name>A0A4P7Y280_PSEVE</name>
<protein>
    <submittedName>
        <fullName evidence="2">Uncharacterized protein</fullName>
    </submittedName>
</protein>
<dbReference type="Proteomes" id="UP000298274">
    <property type="component" value="Chromosome"/>
</dbReference>
<organism evidence="2 3">
    <name type="scientific">Pseudomonas veronii</name>
    <dbReference type="NCBI Taxonomy" id="76761"/>
    <lineage>
        <taxon>Bacteria</taxon>
        <taxon>Pseudomonadati</taxon>
        <taxon>Pseudomonadota</taxon>
        <taxon>Gammaproteobacteria</taxon>
        <taxon>Pseudomonadales</taxon>
        <taxon>Pseudomonadaceae</taxon>
        <taxon>Pseudomonas</taxon>
    </lineage>
</organism>
<sequence>MILLLPLRLFLKRYLPVFLGGIFSSIFAGSSVVVVVQNYYLKAISLAISAQVAWWACVVLACALSLSNIMIVRGRRDWVWVMVVYFGACLVTALPAIRYSPHLFIYAESLFWPLLGLLILNSKRHREMRGKLVELRFRRKRIRKIADRLQKR</sequence>
<feature type="transmembrane region" description="Helical" evidence="1">
    <location>
        <begin position="14"/>
        <end position="40"/>
    </location>
</feature>
<dbReference type="EMBL" id="CP039631">
    <property type="protein sequence ID" value="QCG64957.1"/>
    <property type="molecule type" value="Genomic_DNA"/>
</dbReference>